<evidence type="ECO:0000313" key="2">
    <source>
        <dbReference type="Proteomes" id="UP000255234"/>
    </source>
</evidence>
<dbReference type="RefSeq" id="WP_115151477.1">
    <property type="nucleotide sequence ID" value="NZ_UGPP01000001.1"/>
</dbReference>
<name>A0A378NRY8_9FIRM</name>
<protein>
    <submittedName>
        <fullName evidence="1">Uncharacterized protein</fullName>
    </submittedName>
</protein>
<organism evidence="1 2">
    <name type="scientific">Megamonas hypermegale</name>
    <dbReference type="NCBI Taxonomy" id="158847"/>
    <lineage>
        <taxon>Bacteria</taxon>
        <taxon>Bacillati</taxon>
        <taxon>Bacillota</taxon>
        <taxon>Negativicutes</taxon>
        <taxon>Selenomonadales</taxon>
        <taxon>Selenomonadaceae</taxon>
        <taxon>Megamonas</taxon>
    </lineage>
</organism>
<dbReference type="EMBL" id="UGPP01000001">
    <property type="protein sequence ID" value="STY71101.1"/>
    <property type="molecule type" value="Genomic_DNA"/>
</dbReference>
<dbReference type="AlphaFoldDB" id="A0A378NRY8"/>
<accession>A0A378NRY8</accession>
<gene>
    <name evidence="1" type="ORF">NCTC10571_01253</name>
</gene>
<sequence>MAKYFKKIYLNSFIINNIESICSSLSEDILYEAVEFDNGYEADLHFDFIQLDKKSTIQFYFKLYDETNCFIDDGNIIYHSPLGKYYLEDDDDNTYIIEVMEKSITNINKVNIVLSKNKIEIFNKHKIIKNSLTFENTYLEYKNNNHITIAEFSDGHKISCNVLTNINNIGHKFFPSSGNDKELYQKWYIIDSEIQEHDIHVIDIKKE</sequence>
<evidence type="ECO:0000313" key="1">
    <source>
        <dbReference type="EMBL" id="STY71101.1"/>
    </source>
</evidence>
<dbReference type="Proteomes" id="UP000255234">
    <property type="component" value="Unassembled WGS sequence"/>
</dbReference>
<reference evidence="1 2" key="1">
    <citation type="submission" date="2018-06" db="EMBL/GenBank/DDBJ databases">
        <authorList>
            <consortium name="Pathogen Informatics"/>
            <person name="Doyle S."/>
        </authorList>
    </citation>
    <scope>NUCLEOTIDE SEQUENCE [LARGE SCALE GENOMIC DNA]</scope>
    <source>
        <strain evidence="1 2">NCTC10571</strain>
    </source>
</reference>
<proteinExistence type="predicted"/>